<evidence type="ECO:0000259" key="1">
    <source>
        <dbReference type="PROSITE" id="PS51309"/>
    </source>
</evidence>
<keyword evidence="4" id="KW-1185">Reference proteome</keyword>
<dbReference type="EnsemblPlants" id="KQK13772">
    <property type="protein sequence ID" value="KQK13772"/>
    <property type="gene ID" value="BRADI_1g12390v3"/>
</dbReference>
<proteinExistence type="predicted"/>
<dbReference type="PROSITE" id="PS51309">
    <property type="entry name" value="PABC"/>
    <property type="match status" value="1"/>
</dbReference>
<dbReference type="GO" id="GO:0003723">
    <property type="term" value="F:RNA binding"/>
    <property type="evidence" value="ECO:0007669"/>
    <property type="project" value="InterPro"/>
</dbReference>
<evidence type="ECO:0000313" key="4">
    <source>
        <dbReference type="Proteomes" id="UP000008810"/>
    </source>
</evidence>
<evidence type="ECO:0000313" key="3">
    <source>
        <dbReference type="EnsemblPlants" id="KQK13772"/>
    </source>
</evidence>
<dbReference type="eggNOG" id="KOG0123">
    <property type="taxonomic scope" value="Eukaryota"/>
</dbReference>
<dbReference type="SUPFAM" id="SSF63570">
    <property type="entry name" value="PABC (PABP) domain"/>
    <property type="match status" value="1"/>
</dbReference>
<evidence type="ECO:0000313" key="2">
    <source>
        <dbReference type="EMBL" id="KQK13772.1"/>
    </source>
</evidence>
<dbReference type="Gramene" id="KQK13772">
    <property type="protein sequence ID" value="KQK13772"/>
    <property type="gene ID" value="BRADI_1g12390v3"/>
</dbReference>
<reference evidence="2 3" key="1">
    <citation type="journal article" date="2010" name="Nature">
        <title>Genome sequencing and analysis of the model grass Brachypodium distachyon.</title>
        <authorList>
            <consortium name="International Brachypodium Initiative"/>
        </authorList>
    </citation>
    <scope>NUCLEOTIDE SEQUENCE [LARGE SCALE GENOMIC DNA]</scope>
    <source>
        <strain evidence="2 3">Bd21</strain>
    </source>
</reference>
<dbReference type="AlphaFoldDB" id="I1GPJ7"/>
<dbReference type="InterPro" id="IPR002004">
    <property type="entry name" value="PABP_HYD_C"/>
</dbReference>
<gene>
    <name evidence="2" type="ORF">BRADI_1g12390v3</name>
</gene>
<protein>
    <recommendedName>
        <fullName evidence="1">PABC domain-containing protein</fullName>
    </recommendedName>
</protein>
<accession>I1GPJ7</accession>
<dbReference type="OrthoDB" id="779000at2759"/>
<dbReference type="Pfam" id="PF00658">
    <property type="entry name" value="MLLE"/>
    <property type="match status" value="1"/>
</dbReference>
<dbReference type="SMART" id="SM00517">
    <property type="entry name" value="PolyA"/>
    <property type="match status" value="1"/>
</dbReference>
<dbReference type="InParanoid" id="I1GPJ7"/>
<dbReference type="Gene3D" id="1.10.1900.10">
    <property type="entry name" value="c-terminal domain of poly(a) binding protein"/>
    <property type="match status" value="1"/>
</dbReference>
<sequence length="78" mass="8677">MPMRAAGASQPIRIGALATAHANAPTDQQRVMLGENLYPLVDQLEHDQAAKVTGMLLKMALLGCFDRISCWFFVLEFW</sequence>
<organism evidence="2">
    <name type="scientific">Brachypodium distachyon</name>
    <name type="common">Purple false brome</name>
    <name type="synonym">Trachynia distachya</name>
    <dbReference type="NCBI Taxonomy" id="15368"/>
    <lineage>
        <taxon>Eukaryota</taxon>
        <taxon>Viridiplantae</taxon>
        <taxon>Streptophyta</taxon>
        <taxon>Embryophyta</taxon>
        <taxon>Tracheophyta</taxon>
        <taxon>Spermatophyta</taxon>
        <taxon>Magnoliopsida</taxon>
        <taxon>Liliopsida</taxon>
        <taxon>Poales</taxon>
        <taxon>Poaceae</taxon>
        <taxon>BOP clade</taxon>
        <taxon>Pooideae</taxon>
        <taxon>Stipodae</taxon>
        <taxon>Brachypodieae</taxon>
        <taxon>Brachypodium</taxon>
    </lineage>
</organism>
<name>I1GPJ7_BRADI</name>
<dbReference type="STRING" id="15368.I1GPJ7"/>
<reference evidence="3" key="3">
    <citation type="submission" date="2018-08" db="UniProtKB">
        <authorList>
            <consortium name="EnsemblPlants"/>
        </authorList>
    </citation>
    <scope>IDENTIFICATION</scope>
    <source>
        <strain evidence="3">cv. Bd21</strain>
    </source>
</reference>
<reference evidence="2" key="2">
    <citation type="submission" date="2017-06" db="EMBL/GenBank/DDBJ databases">
        <title>WGS assembly of Brachypodium distachyon.</title>
        <authorList>
            <consortium name="The International Brachypodium Initiative"/>
            <person name="Lucas S."/>
            <person name="Harmon-Smith M."/>
            <person name="Lail K."/>
            <person name="Tice H."/>
            <person name="Grimwood J."/>
            <person name="Bruce D."/>
            <person name="Barry K."/>
            <person name="Shu S."/>
            <person name="Lindquist E."/>
            <person name="Wang M."/>
            <person name="Pitluck S."/>
            <person name="Vogel J.P."/>
            <person name="Garvin D.F."/>
            <person name="Mockler T.C."/>
            <person name="Schmutz J."/>
            <person name="Rokhsar D."/>
            <person name="Bevan M.W."/>
        </authorList>
    </citation>
    <scope>NUCLEOTIDE SEQUENCE</scope>
    <source>
        <strain evidence="2">Bd21</strain>
    </source>
</reference>
<dbReference type="EMBL" id="CM000880">
    <property type="protein sequence ID" value="KQK13772.1"/>
    <property type="molecule type" value="Genomic_DNA"/>
</dbReference>
<dbReference type="InterPro" id="IPR036053">
    <property type="entry name" value="PABP-dom"/>
</dbReference>
<dbReference type="Proteomes" id="UP000008810">
    <property type="component" value="Chromosome 1"/>
</dbReference>
<dbReference type="HOGENOM" id="CLU_2625371_0_0_1"/>
<feature type="domain" description="PABC" evidence="1">
    <location>
        <begin position="13"/>
        <end position="78"/>
    </location>
</feature>